<comment type="caution">
    <text evidence="1">The sequence shown here is derived from an EMBL/GenBank/DDBJ whole genome shotgun (WGS) entry which is preliminary data.</text>
</comment>
<evidence type="ECO:0000313" key="1">
    <source>
        <dbReference type="EMBL" id="MBB0247379.1"/>
    </source>
</evidence>
<dbReference type="Proteomes" id="UP000538929">
    <property type="component" value="Unassembled WGS sequence"/>
</dbReference>
<keyword evidence="2" id="KW-1185">Reference proteome</keyword>
<dbReference type="SUPFAM" id="SSF51905">
    <property type="entry name" value="FAD/NAD(P)-binding domain"/>
    <property type="match status" value="1"/>
</dbReference>
<dbReference type="Gene3D" id="3.50.50.60">
    <property type="entry name" value="FAD/NAD(P)-binding domain"/>
    <property type="match status" value="1"/>
</dbReference>
<dbReference type="PANTHER" id="PTHR10668">
    <property type="entry name" value="PHYTOENE DEHYDROGENASE"/>
    <property type="match status" value="1"/>
</dbReference>
<dbReference type="AlphaFoldDB" id="A0A7W3TIB8"/>
<name>A0A7W3TIB8_9ACTN</name>
<feature type="non-terminal residue" evidence="1">
    <location>
        <position position="169"/>
    </location>
</feature>
<proteinExistence type="predicted"/>
<evidence type="ECO:0000313" key="2">
    <source>
        <dbReference type="Proteomes" id="UP000538929"/>
    </source>
</evidence>
<gene>
    <name evidence="1" type="ORF">FNQ90_25460</name>
</gene>
<organism evidence="1 2">
    <name type="scientific">Streptomyces alkaliphilus</name>
    <dbReference type="NCBI Taxonomy" id="1472722"/>
    <lineage>
        <taxon>Bacteria</taxon>
        <taxon>Bacillati</taxon>
        <taxon>Actinomycetota</taxon>
        <taxon>Actinomycetes</taxon>
        <taxon>Kitasatosporales</taxon>
        <taxon>Streptomycetaceae</taxon>
        <taxon>Streptomyces</taxon>
    </lineage>
</organism>
<dbReference type="PANTHER" id="PTHR10668:SF105">
    <property type="entry name" value="DEHYDROGENASE-RELATED"/>
    <property type="match status" value="1"/>
</dbReference>
<dbReference type="EMBL" id="VKHT01001663">
    <property type="protein sequence ID" value="MBB0247379.1"/>
    <property type="molecule type" value="Genomic_DNA"/>
</dbReference>
<dbReference type="RefSeq" id="WP_182608565.1">
    <property type="nucleotide sequence ID" value="NZ_VKHT01001663.1"/>
</dbReference>
<reference evidence="2" key="1">
    <citation type="submission" date="2019-10" db="EMBL/GenBank/DDBJ databases">
        <title>Streptomyces sp. nov., a novel actinobacterium isolated from alkaline environment.</title>
        <authorList>
            <person name="Golinska P."/>
        </authorList>
    </citation>
    <scope>NUCLEOTIDE SEQUENCE [LARGE SCALE GENOMIC DNA]</scope>
    <source>
        <strain evidence="2">DSM 42118</strain>
    </source>
</reference>
<sequence>MVGSGPNGLAAAVTLARAGLRVVVHEAADTLGGGLRGAALFDPDVHHDVCAAVHPMAPVSRFFREFDPAARGVVMEAPEVSYAHPLADGRAALALRDLEATCETLGPVDGRRWRRLMEPLLRRSDAVADLLLSGPRRLPDPRAAALLASRVPAHGTPAALRRVLGGGFR</sequence>
<dbReference type="Pfam" id="PF13450">
    <property type="entry name" value="NAD_binding_8"/>
    <property type="match status" value="1"/>
</dbReference>
<protein>
    <submittedName>
        <fullName evidence="1">NAD(P)-binding protein</fullName>
    </submittedName>
</protein>
<accession>A0A7W3TIB8</accession>
<dbReference type="InterPro" id="IPR036188">
    <property type="entry name" value="FAD/NAD-bd_sf"/>
</dbReference>